<dbReference type="EMBL" id="JAVHJO010000011">
    <property type="protein sequence ID" value="KAK6533698.1"/>
    <property type="molecule type" value="Genomic_DNA"/>
</dbReference>
<gene>
    <name evidence="2" type="ORF">TWF694_002630</name>
</gene>
<comment type="caution">
    <text evidence="2">The sequence shown here is derived from an EMBL/GenBank/DDBJ whole genome shotgun (WGS) entry which is preliminary data.</text>
</comment>
<protein>
    <submittedName>
        <fullName evidence="2">Uncharacterized protein</fullName>
    </submittedName>
</protein>
<feature type="signal peptide" evidence="1">
    <location>
        <begin position="1"/>
        <end position="25"/>
    </location>
</feature>
<evidence type="ECO:0000256" key="1">
    <source>
        <dbReference type="SAM" id="SignalP"/>
    </source>
</evidence>
<sequence length="135" mass="15455">MKTHTAKLLPSLLILLHTTAVTVLSHPINSAAKYDEELSGPEMQKEYIWTLENIPLAESDWTESQAKAIRSITSRQWTWIAEAYNRCAAVASKASLDRQACPVMIKVWRRFDLGPVPEWSDIVWEKPDMELLLDF</sequence>
<dbReference type="Proteomes" id="UP001365542">
    <property type="component" value="Unassembled WGS sequence"/>
</dbReference>
<organism evidence="2 3">
    <name type="scientific">Orbilia ellipsospora</name>
    <dbReference type="NCBI Taxonomy" id="2528407"/>
    <lineage>
        <taxon>Eukaryota</taxon>
        <taxon>Fungi</taxon>
        <taxon>Dikarya</taxon>
        <taxon>Ascomycota</taxon>
        <taxon>Pezizomycotina</taxon>
        <taxon>Orbiliomycetes</taxon>
        <taxon>Orbiliales</taxon>
        <taxon>Orbiliaceae</taxon>
        <taxon>Orbilia</taxon>
    </lineage>
</organism>
<evidence type="ECO:0000313" key="2">
    <source>
        <dbReference type="EMBL" id="KAK6533698.1"/>
    </source>
</evidence>
<dbReference type="AlphaFoldDB" id="A0AAV9X549"/>
<keyword evidence="1" id="KW-0732">Signal</keyword>
<proteinExistence type="predicted"/>
<evidence type="ECO:0000313" key="3">
    <source>
        <dbReference type="Proteomes" id="UP001365542"/>
    </source>
</evidence>
<accession>A0AAV9X549</accession>
<keyword evidence="3" id="KW-1185">Reference proteome</keyword>
<feature type="chain" id="PRO_5043709926" evidence="1">
    <location>
        <begin position="26"/>
        <end position="135"/>
    </location>
</feature>
<reference evidence="2 3" key="1">
    <citation type="submission" date="2019-10" db="EMBL/GenBank/DDBJ databases">
        <authorList>
            <person name="Palmer J.M."/>
        </authorList>
    </citation>
    <scope>NUCLEOTIDE SEQUENCE [LARGE SCALE GENOMIC DNA]</scope>
    <source>
        <strain evidence="2 3">TWF694</strain>
    </source>
</reference>
<name>A0AAV9X549_9PEZI</name>